<sequence length="109" mass="11350">MAANASPPEAAASSVSPLSNPMHSDHESVPVRRLGVGSTVNDDKAFKSVALKRDRGSTFALSTPRQSGSSAPPTLGIIWSQQRVDTPARAPASSPAGHNILIQFCVARC</sequence>
<feature type="region of interest" description="Disordered" evidence="1">
    <location>
        <begin position="1"/>
        <end position="36"/>
    </location>
</feature>
<evidence type="ECO:0000256" key="1">
    <source>
        <dbReference type="SAM" id="MobiDB-lite"/>
    </source>
</evidence>
<feature type="compositionally biased region" description="Low complexity" evidence="1">
    <location>
        <begin position="1"/>
        <end position="19"/>
    </location>
</feature>
<evidence type="ECO:0000313" key="5">
    <source>
        <dbReference type="Proteomes" id="UP001529272"/>
    </source>
</evidence>
<dbReference type="EMBL" id="JASZZX010000012">
    <property type="protein sequence ID" value="MDM3927349.1"/>
    <property type="molecule type" value="Genomic_DNA"/>
</dbReference>
<gene>
    <name evidence="2" type="ORF">MYCOZU2_02181</name>
    <name evidence="3" type="ORF">QRB35_15150</name>
</gene>
<reference evidence="3 5" key="2">
    <citation type="submission" date="2023-06" db="EMBL/GenBank/DDBJ databases">
        <title>Itaconate inhibition of nontuberculous mycobacteria.</title>
        <authorList>
            <person name="Breen P."/>
            <person name="Zimbric M."/>
            <person name="Caverly L."/>
        </authorList>
    </citation>
    <scope>NUCLEOTIDE SEQUENCE [LARGE SCALE GENOMIC DNA]</scope>
    <source>
        <strain evidence="3 5">FLAC1071</strain>
    </source>
</reference>
<evidence type="ECO:0000313" key="4">
    <source>
        <dbReference type="Proteomes" id="UP000198286"/>
    </source>
</evidence>
<protein>
    <submittedName>
        <fullName evidence="2">Uncharacterized protein</fullName>
    </submittedName>
</protein>
<name>A0A222S4M9_MYCIT</name>
<dbReference type="Proteomes" id="UP000198286">
    <property type="component" value="Chromosome"/>
</dbReference>
<reference evidence="5" key="3">
    <citation type="submission" date="2023-06" db="EMBL/GenBank/DDBJ databases">
        <title>Itaconate inhibition of nontuberculous mycobacteria.</title>
        <authorList>
            <person name="Spilker T."/>
        </authorList>
    </citation>
    <scope>NUCLEOTIDE SEQUENCE [LARGE SCALE GENOMIC DNA]</scope>
    <source>
        <strain evidence="5">FLAC1071</strain>
    </source>
</reference>
<keyword evidence="5" id="KW-1185">Reference proteome</keyword>
<organism evidence="2 4">
    <name type="scientific">Mycobacterium intracellulare subsp. chimaera</name>
    <dbReference type="NCBI Taxonomy" id="222805"/>
    <lineage>
        <taxon>Bacteria</taxon>
        <taxon>Bacillati</taxon>
        <taxon>Actinomycetota</taxon>
        <taxon>Actinomycetes</taxon>
        <taxon>Mycobacteriales</taxon>
        <taxon>Mycobacteriaceae</taxon>
        <taxon>Mycobacterium</taxon>
        <taxon>Mycobacterium avium complex (MAC)</taxon>
    </lineage>
</organism>
<dbReference type="EMBL" id="CP015267">
    <property type="protein sequence ID" value="ASL14598.1"/>
    <property type="molecule type" value="Genomic_DNA"/>
</dbReference>
<reference evidence="2 4" key="1">
    <citation type="journal article" date="2017" name="Lancet Infect. Dis.">
        <title>Global outbreak of severe Mycobacterium chimaera disease after cardiac surgery: a molecular epidemiological study.</title>
        <authorList>
            <person name="van Ingen J."/>
            <person name="Kohl T."/>
            <person name="Kranzer K."/>
            <person name="Hasse B."/>
            <person name="Keller P."/>
            <person name="Szafranska A."/>
            <person name="Hillemann D."/>
            <person name="Chand M."/>
            <person name="Schreiber P."/>
            <person name="Sommerstein R."/>
            <person name="Berger C."/>
            <person name="Genoni M."/>
            <person name="Ruegg C."/>
            <person name="Troillet N."/>
            <person name="Widmer A.F."/>
            <person name="Becker S.L."/>
            <person name="Herrmann M."/>
            <person name="Eckmanns T."/>
            <person name="Haller S."/>
            <person name="Hoeller C."/>
            <person name="Debast S.B."/>
            <person name="Wolfhagen M.J."/>
            <person name="Hopman J."/>
            <person name="Kluytmans J."/>
            <person name="Langelaar M."/>
            <person name="Notermans D.W."/>
            <person name="ten Oever J."/>
            <person name="van den Barselaar P."/>
            <person name="Vonk A.B.A."/>
            <person name="Vos M.C."/>
            <person name="Ahmed N."/>
            <person name="Brown T."/>
            <person name="Crook D."/>
            <person name="Lamagni T."/>
            <person name="Phin N."/>
            <person name="Smith E.G."/>
            <person name="Zambon M."/>
            <person name="Serr A."/>
            <person name="Goetting T."/>
            <person name="Ebner W."/>
            <person name="Thuermer A."/>
            <person name="Utpatel C."/>
            <person name="Sproer C."/>
            <person name="Bunk B."/>
            <person name="Nubel U."/>
            <person name="Bloemberg G."/>
            <person name="Bottger E."/>
            <person name="Niemann S."/>
            <person name="Wagner D."/>
            <person name="Sax H."/>
        </authorList>
    </citation>
    <scope>NUCLEOTIDE SEQUENCE [LARGE SCALE GENOMIC DNA]</scope>
    <source>
        <strain evidence="2 4">ZUERICH-2</strain>
    </source>
</reference>
<dbReference type="Proteomes" id="UP001529272">
    <property type="component" value="Unassembled WGS sequence"/>
</dbReference>
<evidence type="ECO:0000313" key="3">
    <source>
        <dbReference type="EMBL" id="MDM3927349.1"/>
    </source>
</evidence>
<reference evidence="3" key="4">
    <citation type="submission" date="2023-06" db="EMBL/GenBank/DDBJ databases">
        <authorList>
            <person name="Spilker T."/>
        </authorList>
    </citation>
    <scope>NUCLEOTIDE SEQUENCE</scope>
    <source>
        <strain evidence="3">FLAC1071</strain>
    </source>
</reference>
<proteinExistence type="predicted"/>
<accession>A0A222S4M9</accession>
<evidence type="ECO:0000313" key="2">
    <source>
        <dbReference type="EMBL" id="ASL14598.1"/>
    </source>
</evidence>
<dbReference type="RefSeq" id="WP_020822183.1">
    <property type="nucleotide sequence ID" value="NZ_CP012885.2"/>
</dbReference>
<dbReference type="AlphaFoldDB" id="A0A222S4M9"/>